<evidence type="ECO:0000256" key="6">
    <source>
        <dbReference type="ARBA" id="ARBA00022989"/>
    </source>
</evidence>
<keyword evidence="13" id="KW-1185">Reference proteome</keyword>
<name>A0ABS0K8J0_9ACTN</name>
<keyword evidence="4" id="KW-0808">Transferase</keyword>
<sequence length="738" mass="75481">MDRTETLPTAPAAPEPPPASRPDEHSPPTRRSPAWARPALVILLLATGLLYLWGLGASGWANSFYAAAVQAGSVSWKAFLYGSSDAANSITVDKTPASLWLMALSVRVFGLNSWAMLVPQALCGVASVGVLHATVKRWYGPAAGLIAGAVLAVTPVATLMFRFNNPDALLVLLLVAGAYATVRALETASTRWIVLVGVLVGFGFLTKMLQAFLVVPVFAGVYLLAAPTGLWRRVRQLLLAGLAVVVSAGWWVALVELVPASARPYIGGSQGNSILELTLGYNGLGRITGEEVGSVGGGGARPGGGGGPFSGQSGVLRMFGGEIGGQVSWLLPAALILLVVGLLLVGRAARTDRTRAGLLLWGGWLLVTALIFSFMSGIFHAYYTVALAPAIGALVGIGVTLLWRQRRLLPASAEGAGTRWQRWRPLAATATLAGTLAVTVWWAWVLLGRSPDWYPWLRTTVLVAGLVGAALLLLVTRLPRRLVPVVLGLGAAVALAGQVAYAVQTAATPHTGSIPSAGPFVAGGFGRGGFPGGRPPGGMELPTGGQLPGGGQFPGGFPDGGQLPGGGQNDGGQNGGGRNGGQGPGFPGGGRNGVPGVPGGGQVPGGQGRTAGGGMGGLLDAREPSAALRELLERDSADYTWVAATIGSNNASGYQLATGEPVMPIGGFNSSDPSPTLTQFQRYVADGKIHYFVGGGGFRANGGSSASQEIAAWVAETFTAQTVDGVTVYDLSAGTEAS</sequence>
<dbReference type="InterPro" id="IPR038731">
    <property type="entry name" value="RgtA/B/C-like"/>
</dbReference>
<keyword evidence="3" id="KW-0328">Glycosyltransferase</keyword>
<feature type="region of interest" description="Disordered" evidence="8">
    <location>
        <begin position="1"/>
        <end position="32"/>
    </location>
</feature>
<dbReference type="InterPro" id="IPR056785">
    <property type="entry name" value="YkcA/B-like_C"/>
</dbReference>
<feature type="region of interest" description="Disordered" evidence="8">
    <location>
        <begin position="525"/>
        <end position="620"/>
    </location>
</feature>
<dbReference type="Proteomes" id="UP000631791">
    <property type="component" value="Unassembled WGS sequence"/>
</dbReference>
<evidence type="ECO:0000313" key="12">
    <source>
        <dbReference type="EMBL" id="MBG6104292.1"/>
    </source>
</evidence>
<feature type="transmembrane region" description="Helical" evidence="9">
    <location>
        <begin position="381"/>
        <end position="403"/>
    </location>
</feature>
<keyword evidence="2" id="KW-1003">Cell membrane</keyword>
<feature type="transmembrane region" description="Helical" evidence="9">
    <location>
        <begin position="327"/>
        <end position="346"/>
    </location>
</feature>
<feature type="compositionally biased region" description="Gly residues" evidence="8">
    <location>
        <begin position="525"/>
        <end position="536"/>
    </location>
</feature>
<gene>
    <name evidence="12" type="ORF">IW249_004706</name>
</gene>
<keyword evidence="7 9" id="KW-0472">Membrane</keyword>
<evidence type="ECO:0000256" key="3">
    <source>
        <dbReference type="ARBA" id="ARBA00022676"/>
    </source>
</evidence>
<evidence type="ECO:0000256" key="8">
    <source>
        <dbReference type="SAM" id="MobiDB-lite"/>
    </source>
</evidence>
<feature type="compositionally biased region" description="Pro residues" evidence="8">
    <location>
        <begin position="11"/>
        <end position="20"/>
    </location>
</feature>
<organism evidence="12 13">
    <name type="scientific">Micromonospora vinacea</name>
    <dbReference type="NCBI Taxonomy" id="709878"/>
    <lineage>
        <taxon>Bacteria</taxon>
        <taxon>Bacillati</taxon>
        <taxon>Actinomycetota</taxon>
        <taxon>Actinomycetes</taxon>
        <taxon>Micromonosporales</taxon>
        <taxon>Micromonosporaceae</taxon>
        <taxon>Micromonospora</taxon>
    </lineage>
</organism>
<accession>A0ABS0K8J0</accession>
<evidence type="ECO:0000259" key="11">
    <source>
        <dbReference type="Pfam" id="PF24878"/>
    </source>
</evidence>
<reference evidence="12 13" key="1">
    <citation type="submission" date="2020-11" db="EMBL/GenBank/DDBJ databases">
        <title>Sequencing the genomes of 1000 actinobacteria strains.</title>
        <authorList>
            <person name="Klenk H.-P."/>
        </authorList>
    </citation>
    <scope>NUCLEOTIDE SEQUENCE [LARGE SCALE GENOMIC DNA]</scope>
    <source>
        <strain evidence="12 13">DSM 101695</strain>
    </source>
</reference>
<feature type="transmembrane region" description="Helical" evidence="9">
    <location>
        <begin position="34"/>
        <end position="54"/>
    </location>
</feature>
<feature type="transmembrane region" description="Helical" evidence="9">
    <location>
        <begin position="456"/>
        <end position="475"/>
    </location>
</feature>
<feature type="transmembrane region" description="Helical" evidence="9">
    <location>
        <begin position="237"/>
        <end position="255"/>
    </location>
</feature>
<feature type="domain" description="Putative mannosyltransferase YkcA/B-like C-terminal" evidence="11">
    <location>
        <begin position="629"/>
        <end position="716"/>
    </location>
</feature>
<proteinExistence type="predicted"/>
<feature type="transmembrane region" description="Helical" evidence="9">
    <location>
        <begin position="482"/>
        <end position="503"/>
    </location>
</feature>
<keyword evidence="5 9" id="KW-0812">Transmembrane</keyword>
<feature type="transmembrane region" description="Helical" evidence="9">
    <location>
        <begin position="423"/>
        <end position="444"/>
    </location>
</feature>
<keyword evidence="6 9" id="KW-1133">Transmembrane helix</keyword>
<evidence type="ECO:0000256" key="9">
    <source>
        <dbReference type="SAM" id="Phobius"/>
    </source>
</evidence>
<feature type="compositionally biased region" description="Gly residues" evidence="8">
    <location>
        <begin position="546"/>
        <end position="617"/>
    </location>
</feature>
<evidence type="ECO:0000313" key="13">
    <source>
        <dbReference type="Proteomes" id="UP000631791"/>
    </source>
</evidence>
<evidence type="ECO:0000256" key="4">
    <source>
        <dbReference type="ARBA" id="ARBA00022679"/>
    </source>
</evidence>
<dbReference type="Pfam" id="PF13231">
    <property type="entry name" value="PMT_2"/>
    <property type="match status" value="1"/>
</dbReference>
<feature type="domain" description="Glycosyltransferase RgtA/B/C/D-like" evidence="10">
    <location>
        <begin position="93"/>
        <end position="247"/>
    </location>
</feature>
<comment type="subcellular location">
    <subcellularLocation>
        <location evidence="1">Cell membrane</location>
        <topology evidence="1">Multi-pass membrane protein</topology>
    </subcellularLocation>
</comment>
<feature type="transmembrane region" description="Helical" evidence="9">
    <location>
        <begin position="192"/>
        <end position="225"/>
    </location>
</feature>
<feature type="transmembrane region" description="Helical" evidence="9">
    <location>
        <begin position="138"/>
        <end position="161"/>
    </location>
</feature>
<feature type="transmembrane region" description="Helical" evidence="9">
    <location>
        <begin position="358"/>
        <end position="375"/>
    </location>
</feature>
<dbReference type="PANTHER" id="PTHR33908">
    <property type="entry name" value="MANNOSYLTRANSFERASE YKCB-RELATED"/>
    <property type="match status" value="1"/>
</dbReference>
<feature type="compositionally biased region" description="Low complexity" evidence="8">
    <location>
        <begin position="1"/>
        <end position="10"/>
    </location>
</feature>
<evidence type="ECO:0000256" key="1">
    <source>
        <dbReference type="ARBA" id="ARBA00004651"/>
    </source>
</evidence>
<dbReference type="Pfam" id="PF24878">
    <property type="entry name" value="YkcB_C"/>
    <property type="match status" value="1"/>
</dbReference>
<evidence type="ECO:0000256" key="5">
    <source>
        <dbReference type="ARBA" id="ARBA00022692"/>
    </source>
</evidence>
<protein>
    <submittedName>
        <fullName evidence="12">4-amino-4-deoxy-L-arabinose transferase-like glycosyltransferase</fullName>
    </submittedName>
</protein>
<comment type="caution">
    <text evidence="12">The sequence shown here is derived from an EMBL/GenBank/DDBJ whole genome shotgun (WGS) entry which is preliminary data.</text>
</comment>
<evidence type="ECO:0000259" key="10">
    <source>
        <dbReference type="Pfam" id="PF13231"/>
    </source>
</evidence>
<dbReference type="PANTHER" id="PTHR33908:SF3">
    <property type="entry name" value="UNDECAPRENYL PHOSPHATE-ALPHA-4-AMINO-4-DEOXY-L-ARABINOSE ARABINOSYL TRANSFERASE"/>
    <property type="match status" value="1"/>
</dbReference>
<evidence type="ECO:0000256" key="7">
    <source>
        <dbReference type="ARBA" id="ARBA00023136"/>
    </source>
</evidence>
<dbReference type="InterPro" id="IPR050297">
    <property type="entry name" value="LipidA_mod_glycosyltrf_83"/>
</dbReference>
<dbReference type="EMBL" id="JADOTY010000001">
    <property type="protein sequence ID" value="MBG6104292.1"/>
    <property type="molecule type" value="Genomic_DNA"/>
</dbReference>
<evidence type="ECO:0000256" key="2">
    <source>
        <dbReference type="ARBA" id="ARBA00022475"/>
    </source>
</evidence>
<dbReference type="RefSeq" id="WP_196922771.1">
    <property type="nucleotide sequence ID" value="NZ_JADOTY010000001.1"/>
</dbReference>